<gene>
    <name evidence="5" type="ORF">FHT02_001924</name>
</gene>
<dbReference type="PANTHER" id="PTHR43685:SF5">
    <property type="entry name" value="GLYCOSYLTRANSFERASE EPSE-RELATED"/>
    <property type="match status" value="1"/>
</dbReference>
<reference evidence="5 6" key="1">
    <citation type="submission" date="2020-08" db="EMBL/GenBank/DDBJ databases">
        <title>Genomic Encyclopedia of Type Strains, Phase IV (KMG-IV): sequencing the most valuable type-strain genomes for metagenomic binning, comparative biology and taxonomic classification.</title>
        <authorList>
            <person name="Goeker M."/>
        </authorList>
    </citation>
    <scope>NUCLEOTIDE SEQUENCE [LARGE SCALE GENOMIC DNA]</scope>
    <source>
        <strain evidence="5 6">DSM 26736</strain>
    </source>
</reference>
<evidence type="ECO:0000256" key="2">
    <source>
        <dbReference type="ARBA" id="ARBA00022676"/>
    </source>
</evidence>
<evidence type="ECO:0000313" key="6">
    <source>
        <dbReference type="Proteomes" id="UP000527143"/>
    </source>
</evidence>
<comment type="caution">
    <text evidence="5">The sequence shown here is derived from an EMBL/GenBank/DDBJ whole genome shotgun (WGS) entry which is preliminary data.</text>
</comment>
<evidence type="ECO:0000259" key="4">
    <source>
        <dbReference type="Pfam" id="PF00535"/>
    </source>
</evidence>
<dbReference type="InterPro" id="IPR001173">
    <property type="entry name" value="Glyco_trans_2-like"/>
</dbReference>
<dbReference type="Pfam" id="PF00535">
    <property type="entry name" value="Glycos_transf_2"/>
    <property type="match status" value="1"/>
</dbReference>
<dbReference type="Proteomes" id="UP000527143">
    <property type="component" value="Unassembled WGS sequence"/>
</dbReference>
<protein>
    <submittedName>
        <fullName evidence="5">Glycosyltransferase involved in cell wall biosynthesis</fullName>
    </submittedName>
</protein>
<keyword evidence="3 5" id="KW-0808">Transferase</keyword>
<sequence>MTRVPTVSVVMAVYNGADHLPETLQSLADQSFTDWELIAVDDCSGDDSVDVLERFGDPRIRVIRSPENGGPVAARNRAFADVRGRYVAGLDQDDMSLPERFVRQVEFLDRYPDTVLVSTAADLLVAGKRQPGQWPRPLTRARIDWLMLIRNPIAWSSVMFRADAARRLDPFERPERRYVEDFDLYQRLRAFGRIDQIDEVLMLYRVHPGGASQVYTSTMVAHAEHVLRDRHRALLGEGAPDIARLLVHHVMNGAPVPDRPTLDLLFETLNRLRDALLAQHAYSADERAYMEGELVKIWHRLTRTAMRAGTLALHQSFTRGHPRPKLRQLPDLLASQAIGAARRWHVLPA</sequence>
<feature type="domain" description="Glycosyltransferase 2-like" evidence="4">
    <location>
        <begin position="8"/>
        <end position="166"/>
    </location>
</feature>
<accession>A0A840YQN6</accession>
<dbReference type="InterPro" id="IPR050834">
    <property type="entry name" value="Glycosyltransf_2"/>
</dbReference>
<comment type="similarity">
    <text evidence="1">Belongs to the glycosyltransferase 2 family.</text>
</comment>
<evidence type="ECO:0000256" key="3">
    <source>
        <dbReference type="ARBA" id="ARBA00022679"/>
    </source>
</evidence>
<dbReference type="AlphaFoldDB" id="A0A840YQN6"/>
<dbReference type="SUPFAM" id="SSF53448">
    <property type="entry name" value="Nucleotide-diphospho-sugar transferases"/>
    <property type="match status" value="1"/>
</dbReference>
<dbReference type="PANTHER" id="PTHR43685">
    <property type="entry name" value="GLYCOSYLTRANSFERASE"/>
    <property type="match status" value="1"/>
</dbReference>
<organism evidence="5 6">
    <name type="scientific">Sphingomonas xinjiangensis</name>
    <dbReference type="NCBI Taxonomy" id="643568"/>
    <lineage>
        <taxon>Bacteria</taxon>
        <taxon>Pseudomonadati</taxon>
        <taxon>Pseudomonadota</taxon>
        <taxon>Alphaproteobacteria</taxon>
        <taxon>Sphingomonadales</taxon>
        <taxon>Sphingomonadaceae</taxon>
        <taxon>Sphingomonas</taxon>
    </lineage>
</organism>
<evidence type="ECO:0000256" key="1">
    <source>
        <dbReference type="ARBA" id="ARBA00006739"/>
    </source>
</evidence>
<dbReference type="InterPro" id="IPR029044">
    <property type="entry name" value="Nucleotide-diphossugar_trans"/>
</dbReference>
<dbReference type="GO" id="GO:0016757">
    <property type="term" value="F:glycosyltransferase activity"/>
    <property type="evidence" value="ECO:0007669"/>
    <property type="project" value="UniProtKB-KW"/>
</dbReference>
<dbReference type="Gene3D" id="3.90.550.10">
    <property type="entry name" value="Spore Coat Polysaccharide Biosynthesis Protein SpsA, Chain A"/>
    <property type="match status" value="1"/>
</dbReference>
<name>A0A840YQN6_9SPHN</name>
<evidence type="ECO:0000313" key="5">
    <source>
        <dbReference type="EMBL" id="MBB5710693.1"/>
    </source>
</evidence>
<keyword evidence="2" id="KW-0328">Glycosyltransferase</keyword>
<dbReference type="EMBL" id="JACIJF010000004">
    <property type="protein sequence ID" value="MBB5710693.1"/>
    <property type="molecule type" value="Genomic_DNA"/>
</dbReference>
<proteinExistence type="inferred from homology"/>
<keyword evidence="6" id="KW-1185">Reference proteome</keyword>
<dbReference type="RefSeq" id="WP_184086810.1">
    <property type="nucleotide sequence ID" value="NZ_JACIJF010000004.1"/>
</dbReference>